<organism evidence="2">
    <name type="scientific">Cucumis melo</name>
    <name type="common">Muskmelon</name>
    <dbReference type="NCBI Taxonomy" id="3656"/>
    <lineage>
        <taxon>Eukaryota</taxon>
        <taxon>Viridiplantae</taxon>
        <taxon>Streptophyta</taxon>
        <taxon>Embryophyta</taxon>
        <taxon>Tracheophyta</taxon>
        <taxon>Spermatophyta</taxon>
        <taxon>Magnoliopsida</taxon>
        <taxon>eudicotyledons</taxon>
        <taxon>Gunneridae</taxon>
        <taxon>Pentapetalae</taxon>
        <taxon>rosids</taxon>
        <taxon>fabids</taxon>
        <taxon>Cucurbitales</taxon>
        <taxon>Cucurbitaceae</taxon>
        <taxon>Benincaseae</taxon>
        <taxon>Cucumis</taxon>
    </lineage>
</organism>
<feature type="region of interest" description="Disordered" evidence="1">
    <location>
        <begin position="16"/>
        <end position="63"/>
    </location>
</feature>
<dbReference type="AlphaFoldDB" id="A0A9I9DPB6"/>
<evidence type="ECO:0000313" key="2">
    <source>
        <dbReference type="EnsemblPlants" id="MELO3C021132.2.1"/>
    </source>
</evidence>
<dbReference type="EnsemblPlants" id="MELO3C021132.2.1">
    <property type="protein sequence ID" value="MELO3C021132.2.1"/>
    <property type="gene ID" value="MELO3C021132.2"/>
</dbReference>
<evidence type="ECO:0000256" key="1">
    <source>
        <dbReference type="SAM" id="MobiDB-lite"/>
    </source>
</evidence>
<accession>A0A9I9DPB6</accession>
<reference evidence="2" key="1">
    <citation type="submission" date="2023-03" db="UniProtKB">
        <authorList>
            <consortium name="EnsemblPlants"/>
        </authorList>
    </citation>
    <scope>IDENTIFICATION</scope>
</reference>
<protein>
    <submittedName>
        <fullName evidence="2">Uncharacterized protein</fullName>
    </submittedName>
</protein>
<dbReference type="Gramene" id="MELO3C021132.2.1">
    <property type="protein sequence ID" value="MELO3C021132.2.1"/>
    <property type="gene ID" value="MELO3C021132.2"/>
</dbReference>
<proteinExistence type="predicted"/>
<name>A0A9I9DPB6_CUCME</name>
<sequence>MSRTADKTTLDLHVRLKKFGTDERSTKEERSEQQRRSDLDQAEEEQRSVTERRLMDDVRKTER</sequence>